<sequence length="178" mass="19131">MSATPPSPKLGERLLPSRSCWTMPRDSWGRSRRSRADPFSSGCTIRGSTEPVTTMKNSWPIFAMASSRREFMEEGSDKVPEGALKVVGELGQAVTAVNEGAVAIAAEEGTTIAEDGAVVEAASPNLSPNFSLSKNTWANFVGQIYELGQSLANSFLKFLLSVPSKLRGTELGTRVEFD</sequence>
<feature type="compositionally biased region" description="Polar residues" evidence="1">
    <location>
        <begin position="41"/>
        <end position="50"/>
    </location>
</feature>
<dbReference type="EMBL" id="BJWL01000024">
    <property type="protein sequence ID" value="GFZ14091.1"/>
    <property type="molecule type" value="Genomic_DNA"/>
</dbReference>
<dbReference type="Proteomes" id="UP000585474">
    <property type="component" value="Unassembled WGS sequence"/>
</dbReference>
<evidence type="ECO:0000313" key="2">
    <source>
        <dbReference type="EMBL" id="GFZ14091.1"/>
    </source>
</evidence>
<comment type="caution">
    <text evidence="2">The sequence shown here is derived from an EMBL/GenBank/DDBJ whole genome shotgun (WGS) entry which is preliminary data.</text>
</comment>
<proteinExistence type="predicted"/>
<evidence type="ECO:0000313" key="3">
    <source>
        <dbReference type="Proteomes" id="UP000585474"/>
    </source>
</evidence>
<organism evidence="2 3">
    <name type="scientific">Actinidia rufa</name>
    <dbReference type="NCBI Taxonomy" id="165716"/>
    <lineage>
        <taxon>Eukaryota</taxon>
        <taxon>Viridiplantae</taxon>
        <taxon>Streptophyta</taxon>
        <taxon>Embryophyta</taxon>
        <taxon>Tracheophyta</taxon>
        <taxon>Spermatophyta</taxon>
        <taxon>Magnoliopsida</taxon>
        <taxon>eudicotyledons</taxon>
        <taxon>Gunneridae</taxon>
        <taxon>Pentapetalae</taxon>
        <taxon>asterids</taxon>
        <taxon>Ericales</taxon>
        <taxon>Actinidiaceae</taxon>
        <taxon>Actinidia</taxon>
    </lineage>
</organism>
<evidence type="ECO:0000256" key="1">
    <source>
        <dbReference type="SAM" id="MobiDB-lite"/>
    </source>
</evidence>
<accession>A0A7J0GTN5</accession>
<name>A0A7J0GTN5_9ERIC</name>
<gene>
    <name evidence="2" type="ORF">Acr_24g0002810</name>
</gene>
<protein>
    <submittedName>
        <fullName evidence="2">Uncharacterized protein</fullName>
    </submittedName>
</protein>
<feature type="region of interest" description="Disordered" evidence="1">
    <location>
        <begin position="22"/>
        <end position="50"/>
    </location>
</feature>
<keyword evidence="3" id="KW-1185">Reference proteome</keyword>
<reference evidence="2 3" key="1">
    <citation type="submission" date="2019-07" db="EMBL/GenBank/DDBJ databases">
        <title>De Novo Assembly of kiwifruit Actinidia rufa.</title>
        <authorList>
            <person name="Sugita-Konishi S."/>
            <person name="Sato K."/>
            <person name="Mori E."/>
            <person name="Abe Y."/>
            <person name="Kisaki G."/>
            <person name="Hamano K."/>
            <person name="Suezawa K."/>
            <person name="Otani M."/>
            <person name="Fukuda T."/>
            <person name="Manabe T."/>
            <person name="Gomi K."/>
            <person name="Tabuchi M."/>
            <person name="Akimitsu K."/>
            <person name="Kataoka I."/>
        </authorList>
    </citation>
    <scope>NUCLEOTIDE SEQUENCE [LARGE SCALE GENOMIC DNA]</scope>
    <source>
        <strain evidence="3">cv. Fuchu</strain>
    </source>
</reference>
<dbReference type="AlphaFoldDB" id="A0A7J0GTN5"/>